<dbReference type="GO" id="GO:0008757">
    <property type="term" value="F:S-adenosylmethionine-dependent methyltransferase activity"/>
    <property type="evidence" value="ECO:0007669"/>
    <property type="project" value="InterPro"/>
</dbReference>
<evidence type="ECO:0000256" key="1">
    <source>
        <dbReference type="ARBA" id="ARBA00000852"/>
    </source>
</evidence>
<dbReference type="GO" id="GO:0009102">
    <property type="term" value="P:biotin biosynthetic process"/>
    <property type="evidence" value="ECO:0007669"/>
    <property type="project" value="UniProtKB-UniRule"/>
</dbReference>
<protein>
    <recommendedName>
        <fullName evidence="3 8">Malonyl-[acyl-carrier protein] O-methyltransferase</fullName>
        <shortName evidence="8">Malonyl-ACP O-methyltransferase</shortName>
        <ecNumber evidence="3 8">2.1.1.197</ecNumber>
    </recommendedName>
    <alternativeName>
        <fullName evidence="8">Biotin synthesis protein BioC</fullName>
    </alternativeName>
</protein>
<gene>
    <name evidence="8" type="primary">bioC</name>
    <name evidence="10" type="ORF">C9I28_06910</name>
</gene>
<dbReference type="GO" id="GO:0010340">
    <property type="term" value="F:carboxyl-O-methyltransferase activity"/>
    <property type="evidence" value="ECO:0007669"/>
    <property type="project" value="UniProtKB-UniRule"/>
</dbReference>
<keyword evidence="11" id="KW-1185">Reference proteome</keyword>
<dbReference type="HAMAP" id="MF_00835">
    <property type="entry name" value="BioC"/>
    <property type="match status" value="1"/>
</dbReference>
<keyword evidence="7 8" id="KW-0093">Biotin biosynthesis</keyword>
<dbReference type="KEGG" id="masz:C9I28_06910"/>
<dbReference type="PANTHER" id="PTHR13090">
    <property type="entry name" value="ARGININE-HYDROXYLASE NDUFAF5, MITOCHONDRIAL"/>
    <property type="match status" value="1"/>
</dbReference>
<dbReference type="Proteomes" id="UP000240505">
    <property type="component" value="Chromosome"/>
</dbReference>
<feature type="domain" description="Methyltransferase type 11" evidence="9">
    <location>
        <begin position="58"/>
        <end position="168"/>
    </location>
</feature>
<comment type="pathway">
    <text evidence="2 8">Cofactor biosynthesis; biotin biosynthesis.</text>
</comment>
<evidence type="ECO:0000313" key="11">
    <source>
        <dbReference type="Proteomes" id="UP000240505"/>
    </source>
</evidence>
<organism evidence="10 11">
    <name type="scientific">Pseudoduganella armeniaca</name>
    <dbReference type="NCBI Taxonomy" id="2072590"/>
    <lineage>
        <taxon>Bacteria</taxon>
        <taxon>Pseudomonadati</taxon>
        <taxon>Pseudomonadota</taxon>
        <taxon>Betaproteobacteria</taxon>
        <taxon>Burkholderiales</taxon>
        <taxon>Oxalobacteraceae</taxon>
        <taxon>Telluria group</taxon>
        <taxon>Pseudoduganella</taxon>
    </lineage>
</organism>
<evidence type="ECO:0000256" key="8">
    <source>
        <dbReference type="HAMAP-Rule" id="MF_00835"/>
    </source>
</evidence>
<sequence>MQVPAKPPKLSAPIDVDRVRQLFSRPARVQDGDFLRREIAHRMHERLQLVRLAPQRVLDAGCGSGADLALLHKAYGATQVIGIDASEAMLRSLPGQPGRQSALNQLLGKLLPAKSGIDLLCGDFADLPLGPTTVDLVWSNLALHWHPQPDRVFAEWRRVLRVDGLLMFSCFGPDTFQEVRAAFADVDLAPHTLPFVDMHDFGDQLVEAGFATPVMDMEKLTVTYDDANKLLADVRALGGNPLTTGRKGLLGRGAHAKLLAGLEKGRRADGKLVLTFEVIYGHAFRPAARMTKDGEAIIRFDPTRRGR</sequence>
<dbReference type="GO" id="GO:0102130">
    <property type="term" value="F:malonyl-CoA methyltransferase activity"/>
    <property type="evidence" value="ECO:0007669"/>
    <property type="project" value="UniProtKB-EC"/>
</dbReference>
<keyword evidence="6 8" id="KW-0949">S-adenosyl-L-methionine</keyword>
<name>A0A2R4C7G8_9BURK</name>
<comment type="function">
    <text evidence="8">Converts the free carboxyl group of a malonyl-thioester to its methyl ester by transfer of a methyl group from S-adenosyl-L-methionine (SAM). It allows to synthesize pimeloyl-ACP via the fatty acid synthetic pathway.</text>
</comment>
<evidence type="ECO:0000313" key="10">
    <source>
        <dbReference type="EMBL" id="AVR95482.1"/>
    </source>
</evidence>
<evidence type="ECO:0000256" key="7">
    <source>
        <dbReference type="ARBA" id="ARBA00022756"/>
    </source>
</evidence>
<evidence type="ECO:0000256" key="3">
    <source>
        <dbReference type="ARBA" id="ARBA00012327"/>
    </source>
</evidence>
<dbReference type="PANTHER" id="PTHR13090:SF1">
    <property type="entry name" value="ARGININE-HYDROXYLASE NDUFAF5, MITOCHONDRIAL"/>
    <property type="match status" value="1"/>
</dbReference>
<evidence type="ECO:0000256" key="4">
    <source>
        <dbReference type="ARBA" id="ARBA00022603"/>
    </source>
</evidence>
<proteinExistence type="inferred from homology"/>
<evidence type="ECO:0000256" key="5">
    <source>
        <dbReference type="ARBA" id="ARBA00022679"/>
    </source>
</evidence>
<dbReference type="UniPathway" id="UPA00078"/>
<comment type="catalytic activity">
    <reaction evidence="1 8">
        <text>malonyl-[ACP] + S-adenosyl-L-methionine = malonyl-[ACP] methyl ester + S-adenosyl-L-homocysteine</text>
        <dbReference type="Rhea" id="RHEA:17105"/>
        <dbReference type="Rhea" id="RHEA-COMP:9623"/>
        <dbReference type="Rhea" id="RHEA-COMP:9954"/>
        <dbReference type="ChEBI" id="CHEBI:57856"/>
        <dbReference type="ChEBI" id="CHEBI:59789"/>
        <dbReference type="ChEBI" id="CHEBI:78449"/>
        <dbReference type="ChEBI" id="CHEBI:78845"/>
        <dbReference type="EC" id="2.1.1.197"/>
    </reaction>
</comment>
<evidence type="ECO:0000259" key="9">
    <source>
        <dbReference type="Pfam" id="PF08241"/>
    </source>
</evidence>
<reference evidence="10 11" key="1">
    <citation type="submission" date="2018-03" db="EMBL/GenBank/DDBJ databases">
        <title>Massilia armeniaca sp. nov., isolated from desert soil.</title>
        <authorList>
            <person name="Huang H."/>
            <person name="Ren M."/>
        </authorList>
    </citation>
    <scope>NUCLEOTIDE SEQUENCE [LARGE SCALE GENOMIC DNA]</scope>
    <source>
        <strain evidence="10 11">ZMN-3</strain>
    </source>
</reference>
<dbReference type="OrthoDB" id="9760689at2"/>
<dbReference type="EMBL" id="CP028324">
    <property type="protein sequence ID" value="AVR95482.1"/>
    <property type="molecule type" value="Genomic_DNA"/>
</dbReference>
<dbReference type="EC" id="2.1.1.197" evidence="3 8"/>
<dbReference type="InterPro" id="IPR050602">
    <property type="entry name" value="Malonyl-ACP_OMT"/>
</dbReference>
<dbReference type="InterPro" id="IPR029063">
    <property type="entry name" value="SAM-dependent_MTases_sf"/>
</dbReference>
<evidence type="ECO:0000256" key="2">
    <source>
        <dbReference type="ARBA" id="ARBA00004746"/>
    </source>
</evidence>
<evidence type="ECO:0000256" key="6">
    <source>
        <dbReference type="ARBA" id="ARBA00022691"/>
    </source>
</evidence>
<dbReference type="GO" id="GO:0032259">
    <property type="term" value="P:methylation"/>
    <property type="evidence" value="ECO:0007669"/>
    <property type="project" value="UniProtKB-KW"/>
</dbReference>
<dbReference type="Pfam" id="PF08241">
    <property type="entry name" value="Methyltransf_11"/>
    <property type="match status" value="1"/>
</dbReference>
<dbReference type="InterPro" id="IPR011814">
    <property type="entry name" value="BioC"/>
</dbReference>
<dbReference type="CDD" id="cd02440">
    <property type="entry name" value="AdoMet_MTases"/>
    <property type="match status" value="1"/>
</dbReference>
<accession>A0A2R4C7G8</accession>
<dbReference type="AlphaFoldDB" id="A0A2R4C7G8"/>
<keyword evidence="4 8" id="KW-0489">Methyltransferase</keyword>
<dbReference type="Gene3D" id="3.40.50.150">
    <property type="entry name" value="Vaccinia Virus protein VP39"/>
    <property type="match status" value="1"/>
</dbReference>
<comment type="similarity">
    <text evidence="8">Belongs to the methyltransferase superfamily.</text>
</comment>
<dbReference type="SUPFAM" id="SSF53335">
    <property type="entry name" value="S-adenosyl-L-methionine-dependent methyltransferases"/>
    <property type="match status" value="1"/>
</dbReference>
<dbReference type="InterPro" id="IPR013216">
    <property type="entry name" value="Methyltransf_11"/>
</dbReference>
<dbReference type="RefSeq" id="WP_107140833.1">
    <property type="nucleotide sequence ID" value="NZ_CP028324.1"/>
</dbReference>
<keyword evidence="5 8" id="KW-0808">Transferase</keyword>